<dbReference type="EC" id="3.6.4.13" evidence="2"/>
<dbReference type="OrthoDB" id="5600252at2759"/>
<evidence type="ECO:0000256" key="13">
    <source>
        <dbReference type="SAM" id="MobiDB-lite"/>
    </source>
</evidence>
<evidence type="ECO:0000256" key="10">
    <source>
        <dbReference type="ARBA" id="ARBA00022946"/>
    </source>
</evidence>
<keyword evidence="10" id="KW-0809">Transit peptide</keyword>
<feature type="domain" description="Helicase ATP-binding" evidence="14">
    <location>
        <begin position="623"/>
        <end position="800"/>
    </location>
</feature>
<keyword evidence="3" id="KW-0150">Chloroplast</keyword>
<dbReference type="Gene3D" id="1.20.120.1080">
    <property type="match status" value="1"/>
</dbReference>
<comment type="similarity">
    <text evidence="12">Belongs to the DExH box helicase family.</text>
</comment>
<dbReference type="FunFam" id="3.40.50.300:FF:000819">
    <property type="entry name" value="ATP dependent RNA helicase, putative"/>
    <property type="match status" value="1"/>
</dbReference>
<dbReference type="PANTHER" id="PTHR18934">
    <property type="entry name" value="ATP-DEPENDENT RNA HELICASE"/>
    <property type="match status" value="1"/>
</dbReference>
<dbReference type="PROSITE" id="PS51194">
    <property type="entry name" value="HELICASE_CTER"/>
    <property type="match status" value="1"/>
</dbReference>
<evidence type="ECO:0000256" key="3">
    <source>
        <dbReference type="ARBA" id="ARBA00022528"/>
    </source>
</evidence>
<dbReference type="SMART" id="SM00490">
    <property type="entry name" value="HELICc"/>
    <property type="match status" value="1"/>
</dbReference>
<feature type="domain" description="Helicase C-terminal" evidence="15">
    <location>
        <begin position="903"/>
        <end position="1078"/>
    </location>
</feature>
<keyword evidence="6" id="KW-0378">Hydrolase</keyword>
<evidence type="ECO:0000256" key="11">
    <source>
        <dbReference type="ARBA" id="ARBA00047984"/>
    </source>
</evidence>
<dbReference type="PROSITE" id="PS51192">
    <property type="entry name" value="HELICASE_ATP_BIND_1"/>
    <property type="match status" value="1"/>
</dbReference>
<evidence type="ECO:0000256" key="7">
    <source>
        <dbReference type="ARBA" id="ARBA00022806"/>
    </source>
</evidence>
<dbReference type="InterPro" id="IPR059023">
    <property type="entry name" value="RNA_hel_CTD"/>
</dbReference>
<reference evidence="16" key="1">
    <citation type="journal article" date="2022" name="Front. Genet.">
        <title>Chromosome-Scale Assembly of the Dendrobium nobile Genome Provides Insights Into the Molecular Mechanism of the Biosynthesis of the Medicinal Active Ingredient of Dendrobium.</title>
        <authorList>
            <person name="Xu Q."/>
            <person name="Niu S.-C."/>
            <person name="Li K.-L."/>
            <person name="Zheng P.-J."/>
            <person name="Zhang X.-J."/>
            <person name="Jia Y."/>
            <person name="Liu Y."/>
            <person name="Niu Y.-X."/>
            <person name="Yu L.-H."/>
            <person name="Chen D.-F."/>
            <person name="Zhang G.-Q."/>
        </authorList>
    </citation>
    <scope>NUCLEOTIDE SEQUENCE</scope>
    <source>
        <tissue evidence="16">Leaf</tissue>
    </source>
</reference>
<dbReference type="SMR" id="A0A8T3BB30"/>
<dbReference type="Pfam" id="PF26026">
    <property type="entry name" value="RNA_hel_CTD"/>
    <property type="match status" value="1"/>
</dbReference>
<dbReference type="GO" id="GO:0009507">
    <property type="term" value="C:chloroplast"/>
    <property type="evidence" value="ECO:0007669"/>
    <property type="project" value="UniProtKB-SubCell"/>
</dbReference>
<comment type="catalytic activity">
    <reaction evidence="11">
        <text>ATP + H2O = ADP + phosphate + H(+)</text>
        <dbReference type="Rhea" id="RHEA:13065"/>
        <dbReference type="ChEBI" id="CHEBI:15377"/>
        <dbReference type="ChEBI" id="CHEBI:15378"/>
        <dbReference type="ChEBI" id="CHEBI:30616"/>
        <dbReference type="ChEBI" id="CHEBI:43474"/>
        <dbReference type="ChEBI" id="CHEBI:456216"/>
        <dbReference type="EC" id="3.6.4.13"/>
    </reaction>
</comment>
<dbReference type="Pfam" id="PF00270">
    <property type="entry name" value="DEAD"/>
    <property type="match status" value="1"/>
</dbReference>
<dbReference type="GO" id="GO:0003723">
    <property type="term" value="F:RNA binding"/>
    <property type="evidence" value="ECO:0007669"/>
    <property type="project" value="UniProtKB-KW"/>
</dbReference>
<evidence type="ECO:0000259" key="14">
    <source>
        <dbReference type="PROSITE" id="PS51192"/>
    </source>
</evidence>
<dbReference type="Pfam" id="PF24899">
    <property type="entry name" value="UBA_DHX29"/>
    <property type="match status" value="1"/>
</dbReference>
<evidence type="ECO:0000256" key="6">
    <source>
        <dbReference type="ARBA" id="ARBA00022801"/>
    </source>
</evidence>
<dbReference type="FunFam" id="1.20.120.1080:FF:000002">
    <property type="entry name" value="Putative ATP-dependent RNA helicase DHX36"/>
    <property type="match status" value="1"/>
</dbReference>
<keyword evidence="8" id="KW-0067">ATP-binding</keyword>
<protein>
    <recommendedName>
        <fullName evidence="2">RNA helicase</fullName>
        <ecNumber evidence="2">3.6.4.13</ecNumber>
    </recommendedName>
</protein>
<proteinExistence type="inferred from homology"/>
<keyword evidence="4" id="KW-0934">Plastid</keyword>
<evidence type="ECO:0000259" key="15">
    <source>
        <dbReference type="PROSITE" id="PS51194"/>
    </source>
</evidence>
<dbReference type="CDD" id="cd18791">
    <property type="entry name" value="SF2_C_RHA"/>
    <property type="match status" value="1"/>
</dbReference>
<dbReference type="Pfam" id="PF07717">
    <property type="entry name" value="OB_NTP_bind"/>
    <property type="match status" value="1"/>
</dbReference>
<dbReference type="EMBL" id="JAGYWB010000010">
    <property type="protein sequence ID" value="KAI0507792.1"/>
    <property type="molecule type" value="Genomic_DNA"/>
</dbReference>
<dbReference type="GO" id="GO:0005524">
    <property type="term" value="F:ATP binding"/>
    <property type="evidence" value="ECO:0007669"/>
    <property type="project" value="UniProtKB-KW"/>
</dbReference>
<evidence type="ECO:0000256" key="12">
    <source>
        <dbReference type="ARBA" id="ARBA00060772"/>
    </source>
</evidence>
<dbReference type="InterPro" id="IPR001650">
    <property type="entry name" value="Helicase_C-like"/>
</dbReference>
<organism evidence="16 17">
    <name type="scientific">Dendrobium nobile</name>
    <name type="common">Orchid</name>
    <dbReference type="NCBI Taxonomy" id="94219"/>
    <lineage>
        <taxon>Eukaryota</taxon>
        <taxon>Viridiplantae</taxon>
        <taxon>Streptophyta</taxon>
        <taxon>Embryophyta</taxon>
        <taxon>Tracheophyta</taxon>
        <taxon>Spermatophyta</taxon>
        <taxon>Magnoliopsida</taxon>
        <taxon>Liliopsida</taxon>
        <taxon>Asparagales</taxon>
        <taxon>Orchidaceae</taxon>
        <taxon>Epidendroideae</taxon>
        <taxon>Malaxideae</taxon>
        <taxon>Dendrobiinae</taxon>
        <taxon>Dendrobium</taxon>
    </lineage>
</organism>
<dbReference type="PANTHER" id="PTHR18934:SF246">
    <property type="entry name" value="DEXH-BOX ATP-DEPENDENT RNA HELICASE DEXH4, CHLOROPLASTIC-RELATED"/>
    <property type="match status" value="1"/>
</dbReference>
<keyword evidence="5" id="KW-0547">Nucleotide-binding</keyword>
<gene>
    <name evidence="16" type="ORF">KFK09_013920</name>
</gene>
<dbReference type="Pfam" id="PF00271">
    <property type="entry name" value="Helicase_C"/>
    <property type="match status" value="1"/>
</dbReference>
<dbReference type="InterPro" id="IPR011709">
    <property type="entry name" value="DEAD-box_helicase_OB_fold"/>
</dbReference>
<dbReference type="Proteomes" id="UP000829196">
    <property type="component" value="Unassembled WGS sequence"/>
</dbReference>
<dbReference type="GO" id="GO:0003724">
    <property type="term" value="F:RNA helicase activity"/>
    <property type="evidence" value="ECO:0007669"/>
    <property type="project" value="UniProtKB-EC"/>
</dbReference>
<sequence length="1463" mass="163576">MPPRKQQQRKGSEKARSKSKGHASVSKSAPKLQISAENERLLRRLLLNTEKPESDIEPTALPISALDTVGTRAQKAKRLRGIYDKLSLEGFTSDQIEQALSALNEAATFEIALDWLCLNIPGNELPLKFSSGTASSTNEGDRSVRIISTARTNLVPTKRVIEEMKEGSSGISVRLKGQPDEVSLDFGKSSQAEWIRQYLEQQEEEEEDEFNEKEKDVDPSSYAVSVTKEYRLARLGALEAKKKGDRASQKHYSEVINKLKQEFTSLGLSENDVESDLKSEINNLKVPCDPPQGQVLESKLPDVVKFDSKDAVSAFIVDSCTLEEPSHATGSSVLTITEECEQKEEPEELELDNLFSEDSTSSGTVPSEALKQQKKDNLLHSAYVHMLGNLDEIWKKGDSGRIPKAVLQKFCQRLHWEAPKYNKVSTKEDKFLYSVSVLRTASGRGKSRTVGGLITFHLPNQDEGFESTEEAQNKVAAFALYQLFPDLPFNQLLIEPYASFMTKRLEEDEFSAKVQDNEDYRRTGFVDSLLAAGVSRAPVFKDAKDEYVCSEMLVDPLGRDDEQNLLINGAAKLPYLNGLTYHEQLESNLLKEELQNKMKNPKCMTMLESRAALPIAKLKDTILQQLHDNDVIVVSGETGSGKTTQVPQFILDDMIKSGLGGCCNIICTQPRRIAAMSVAKRVSDERCESCLGGEGSLVGYQVRLDSVRNARTKLLFCTTGILLRKIAGDKNLAGTYVIVDEVHERSLLGDFLIIILKNIIKRQSSCNSRKSKLKVILMSATVDSSLFSKYFGDCPVISAEGRTHPVSVFYLEDIYQKLEYHPPSDSMASGVFLTSNRGKKLGKSFMDNHRGKNNLVMSSWGDESLLYEGYVNPYYFPEHYQSYSERTQQSLKSLNEDVIDFDLLEELICHIDVTCPPGAILVFLPGVAEIELLVDKLASSFQFRGASSDWLLPLHSSLASIDQHKVFSPPPEKIRKVIVSTDIAETSITIDDIIYVVDTGKHKESRFNPQKKMSSMVEDWISQANAKQRRGRAGRVRPGICFCLYTLHRFEKLMRPFQVPEMLRMQLSDLCLQIKSLCLGDIKSFLSEALEPPGEEAISSAIDLLYKVGAFEGYEELSPLGYHLAKLPVDVRIGKMMLYGAIFGCLSPILSIAAFLSHKSPFLNLKDEKHNILRAKSTLMTYDLNGCTTANESNKPSDHLLLVVAYNRWSRILHENGSTAAYRFCNSFFLNSSVMYTVRDMRIQFGNLLADIGLITLPKNFKGDGRSKDKLESWFADMKQPFNVHAMHSAVIMSILCAGLYPNVAATVEGTTGVPLVYNKAPSNNISTNDCSLLFDGKREVHLHPSSVNYNIKRFQYPFLVFLEKVETSKVFLRDTSIISPYSLLLFGGSISVQHQMGFVIIDNWLKLTAPAQTAVLFKQLRLTLHAVLKDLIRKPELLTVSKNEVVKSIIHLLLEEGASQFS</sequence>
<dbReference type="GO" id="GO:0016787">
    <property type="term" value="F:hydrolase activity"/>
    <property type="evidence" value="ECO:0007669"/>
    <property type="project" value="UniProtKB-KW"/>
</dbReference>
<accession>A0A8T3BB30</accession>
<evidence type="ECO:0000256" key="4">
    <source>
        <dbReference type="ARBA" id="ARBA00022640"/>
    </source>
</evidence>
<dbReference type="SMART" id="SM00487">
    <property type="entry name" value="DEXDc"/>
    <property type="match status" value="1"/>
</dbReference>
<dbReference type="Gene3D" id="3.40.50.300">
    <property type="entry name" value="P-loop containing nucleotide triphosphate hydrolases"/>
    <property type="match status" value="2"/>
</dbReference>
<dbReference type="SUPFAM" id="SSF52540">
    <property type="entry name" value="P-loop containing nucleoside triphosphate hydrolases"/>
    <property type="match status" value="1"/>
</dbReference>
<dbReference type="SMART" id="SM00847">
    <property type="entry name" value="HA2"/>
    <property type="match status" value="1"/>
</dbReference>
<evidence type="ECO:0000256" key="2">
    <source>
        <dbReference type="ARBA" id="ARBA00012552"/>
    </source>
</evidence>
<comment type="caution">
    <text evidence="16">The sequence shown here is derived from an EMBL/GenBank/DDBJ whole genome shotgun (WGS) entry which is preliminary data.</text>
</comment>
<dbReference type="FunFam" id="3.40.50.300:FF:000500">
    <property type="entry name" value="ATP-dependent RNA helicase DHX29"/>
    <property type="match status" value="1"/>
</dbReference>
<evidence type="ECO:0000256" key="5">
    <source>
        <dbReference type="ARBA" id="ARBA00022741"/>
    </source>
</evidence>
<evidence type="ECO:0000256" key="8">
    <source>
        <dbReference type="ARBA" id="ARBA00022840"/>
    </source>
</evidence>
<keyword evidence="9" id="KW-0694">RNA-binding</keyword>
<dbReference type="InterPro" id="IPR011545">
    <property type="entry name" value="DEAD/DEAH_box_helicase_dom"/>
</dbReference>
<evidence type="ECO:0000313" key="17">
    <source>
        <dbReference type="Proteomes" id="UP000829196"/>
    </source>
</evidence>
<dbReference type="CDD" id="cd17917">
    <property type="entry name" value="DEXHc_RHA-like"/>
    <property type="match status" value="1"/>
</dbReference>
<dbReference type="Pfam" id="PF21010">
    <property type="entry name" value="HA2_C"/>
    <property type="match status" value="1"/>
</dbReference>
<name>A0A8T3BB30_DENNO</name>
<evidence type="ECO:0000313" key="16">
    <source>
        <dbReference type="EMBL" id="KAI0507792.1"/>
    </source>
</evidence>
<evidence type="ECO:0000256" key="9">
    <source>
        <dbReference type="ARBA" id="ARBA00022884"/>
    </source>
</evidence>
<comment type="subcellular location">
    <subcellularLocation>
        <location evidence="1">Plastid</location>
        <location evidence="1">Chloroplast</location>
    </subcellularLocation>
</comment>
<dbReference type="InterPro" id="IPR056890">
    <property type="entry name" value="UBA_DHX29-like"/>
</dbReference>
<evidence type="ECO:0000256" key="1">
    <source>
        <dbReference type="ARBA" id="ARBA00004229"/>
    </source>
</evidence>
<dbReference type="InterPro" id="IPR027417">
    <property type="entry name" value="P-loop_NTPase"/>
</dbReference>
<keyword evidence="7" id="KW-0347">Helicase</keyword>
<dbReference type="InterPro" id="IPR014001">
    <property type="entry name" value="Helicase_ATP-bd"/>
</dbReference>
<keyword evidence="17" id="KW-1185">Reference proteome</keyword>
<dbReference type="InterPro" id="IPR007502">
    <property type="entry name" value="Helicase-assoc_dom"/>
</dbReference>
<feature type="region of interest" description="Disordered" evidence="13">
    <location>
        <begin position="1"/>
        <end position="35"/>
    </location>
</feature>